<evidence type="ECO:0000313" key="10">
    <source>
        <dbReference type="Proteomes" id="UP001156836"/>
    </source>
</evidence>
<feature type="transmembrane region" description="Helical" evidence="7">
    <location>
        <begin position="431"/>
        <end position="452"/>
    </location>
</feature>
<keyword evidence="10" id="KW-1185">Reference proteome</keyword>
<dbReference type="Proteomes" id="UP001156836">
    <property type="component" value="Unassembled WGS sequence"/>
</dbReference>
<keyword evidence="3" id="KW-1003">Cell membrane</keyword>
<evidence type="ECO:0000256" key="3">
    <source>
        <dbReference type="ARBA" id="ARBA00022475"/>
    </source>
</evidence>
<dbReference type="PANTHER" id="PTHR30489:SF0">
    <property type="entry name" value="LIPOPROTEIN-RELEASING SYSTEM TRANSMEMBRANE PROTEIN LOLE"/>
    <property type="match status" value="1"/>
</dbReference>
<evidence type="ECO:0000256" key="4">
    <source>
        <dbReference type="ARBA" id="ARBA00022692"/>
    </source>
</evidence>
<evidence type="ECO:0000256" key="5">
    <source>
        <dbReference type="ARBA" id="ARBA00022989"/>
    </source>
</evidence>
<keyword evidence="6 7" id="KW-0472">Membrane</keyword>
<sequence length="466" mass="50000">MFSLNSLALPLRNVMRNRRRTLVTLITLIVGEIALLIFGGYANAVVDGMQTGIVQQIGHLQLQRKNYFLLGTGSPVDYGIADYRQVMTEVERDPVLKPLVQVVTPLLQLQGIAGDFNRGVSRTVAGYGYVAGDQNRMREWNEYRFPIEPKKIALPEGQSDAVSLGIGVARTLRLCDALAVPNCPKGEPTARSSGGAAMPDDLGALSEAEAAGARPAADGKPRLDVLAATANGAPNVINARVAAAESLGVKEIDDSYMAMPLEMAQQLVYGRDRPQVTSVVLQLRSTADIDTARARLEALIKARGWDLEVLDYRTLFPAYDQTRALFASIFGFILLLIGTIVLFSVANTMSTVVMERTVEIGTLRSMGVRRGGIARQFLGEGLIIGALGTVLGCGLAVLCALAINSAGFTWTPPNSIEKIPLVVHMFNTPDLIVGSVVALLLLAAISSLLPAYRAARIPVVEALRHV</sequence>
<evidence type="ECO:0000256" key="7">
    <source>
        <dbReference type="SAM" id="Phobius"/>
    </source>
</evidence>
<accession>A0ABQ6BX55</accession>
<gene>
    <name evidence="9" type="ORF">GCM10007860_34770</name>
</gene>
<evidence type="ECO:0000259" key="8">
    <source>
        <dbReference type="Pfam" id="PF02687"/>
    </source>
</evidence>
<dbReference type="RefSeq" id="WP_040430109.1">
    <property type="nucleotide sequence ID" value="NZ_BSOZ01000128.1"/>
</dbReference>
<reference evidence="10" key="1">
    <citation type="journal article" date="2019" name="Int. J. Syst. Evol. Microbiol.">
        <title>The Global Catalogue of Microorganisms (GCM) 10K type strain sequencing project: providing services to taxonomists for standard genome sequencing and annotation.</title>
        <authorList>
            <consortium name="The Broad Institute Genomics Platform"/>
            <consortium name="The Broad Institute Genome Sequencing Center for Infectious Disease"/>
            <person name="Wu L."/>
            <person name="Ma J."/>
        </authorList>
    </citation>
    <scope>NUCLEOTIDE SEQUENCE [LARGE SCALE GENOMIC DNA]</scope>
    <source>
        <strain evidence="10">NBRC 104970</strain>
    </source>
</reference>
<organism evidence="9 10">
    <name type="scientific">Chitiniphilus shinanonensis</name>
    <dbReference type="NCBI Taxonomy" id="553088"/>
    <lineage>
        <taxon>Bacteria</taxon>
        <taxon>Pseudomonadati</taxon>
        <taxon>Pseudomonadota</taxon>
        <taxon>Betaproteobacteria</taxon>
        <taxon>Neisseriales</taxon>
        <taxon>Chitinibacteraceae</taxon>
        <taxon>Chitiniphilus</taxon>
    </lineage>
</organism>
<protein>
    <submittedName>
        <fullName evidence="9">Permease</fullName>
    </submittedName>
</protein>
<evidence type="ECO:0000256" key="6">
    <source>
        <dbReference type="ARBA" id="ARBA00023136"/>
    </source>
</evidence>
<feature type="transmembrane region" description="Helical" evidence="7">
    <location>
        <begin position="324"/>
        <end position="346"/>
    </location>
</feature>
<proteinExistence type="inferred from homology"/>
<dbReference type="PANTHER" id="PTHR30489">
    <property type="entry name" value="LIPOPROTEIN-RELEASING SYSTEM TRANSMEMBRANE PROTEIN LOLE"/>
    <property type="match status" value="1"/>
</dbReference>
<feature type="transmembrane region" description="Helical" evidence="7">
    <location>
        <begin position="377"/>
        <end position="403"/>
    </location>
</feature>
<dbReference type="InterPro" id="IPR003838">
    <property type="entry name" value="ABC3_permease_C"/>
</dbReference>
<feature type="domain" description="ABC3 transporter permease C-terminal" evidence="8">
    <location>
        <begin position="332"/>
        <end position="458"/>
    </location>
</feature>
<dbReference type="InterPro" id="IPR051447">
    <property type="entry name" value="Lipoprotein-release_system"/>
</dbReference>
<evidence type="ECO:0000256" key="2">
    <source>
        <dbReference type="ARBA" id="ARBA00005236"/>
    </source>
</evidence>
<keyword evidence="5 7" id="KW-1133">Transmembrane helix</keyword>
<evidence type="ECO:0000256" key="1">
    <source>
        <dbReference type="ARBA" id="ARBA00004651"/>
    </source>
</evidence>
<name>A0ABQ6BX55_9NEIS</name>
<evidence type="ECO:0000313" key="9">
    <source>
        <dbReference type="EMBL" id="GLS06299.1"/>
    </source>
</evidence>
<feature type="transmembrane region" description="Helical" evidence="7">
    <location>
        <begin position="21"/>
        <end position="42"/>
    </location>
</feature>
<comment type="subcellular location">
    <subcellularLocation>
        <location evidence="1">Cell membrane</location>
        <topology evidence="1">Multi-pass membrane protein</topology>
    </subcellularLocation>
</comment>
<dbReference type="EMBL" id="BSOZ01000128">
    <property type="protein sequence ID" value="GLS06299.1"/>
    <property type="molecule type" value="Genomic_DNA"/>
</dbReference>
<keyword evidence="4 7" id="KW-0812">Transmembrane</keyword>
<comment type="similarity">
    <text evidence="2">Belongs to the ABC-4 integral membrane protein family. LolC/E subfamily.</text>
</comment>
<comment type="caution">
    <text evidence="9">The sequence shown here is derived from an EMBL/GenBank/DDBJ whole genome shotgun (WGS) entry which is preliminary data.</text>
</comment>
<dbReference type="Pfam" id="PF02687">
    <property type="entry name" value="FtsX"/>
    <property type="match status" value="1"/>
</dbReference>